<accession>A0ABU5U565</accession>
<sequence>MEVAEVTQVSILDFGLLAISARRVGINPLTAIETLGKNACTVA</sequence>
<reference evidence="1 2" key="1">
    <citation type="submission" date="2023-12" db="EMBL/GenBank/DDBJ databases">
        <title>Baltic Sea Cyanobacteria.</title>
        <authorList>
            <person name="Delbaje E."/>
            <person name="Fewer D.P."/>
            <person name="Shishido T.K."/>
        </authorList>
    </citation>
    <scope>NUCLEOTIDE SEQUENCE [LARGE SCALE GENOMIC DNA]</scope>
    <source>
        <strain evidence="1 2">CCNP 1315</strain>
    </source>
</reference>
<proteinExistence type="predicted"/>
<dbReference type="RefSeq" id="WP_323220356.1">
    <property type="nucleotide sequence ID" value="NZ_JAYGHT010000163.1"/>
</dbReference>
<evidence type="ECO:0000313" key="1">
    <source>
        <dbReference type="EMBL" id="MEA5522320.1"/>
    </source>
</evidence>
<name>A0ABU5U565_9CYAN</name>
<protein>
    <submittedName>
        <fullName evidence="1">Uncharacterized protein</fullName>
    </submittedName>
</protein>
<gene>
    <name evidence="1" type="ORF">VB854_25615</name>
</gene>
<dbReference type="EMBL" id="JAYGHT010000163">
    <property type="protein sequence ID" value="MEA5522320.1"/>
    <property type="molecule type" value="Genomic_DNA"/>
</dbReference>
<evidence type="ECO:0000313" key="2">
    <source>
        <dbReference type="Proteomes" id="UP001301728"/>
    </source>
</evidence>
<comment type="caution">
    <text evidence="1">The sequence shown here is derived from an EMBL/GenBank/DDBJ whole genome shotgun (WGS) entry which is preliminary data.</text>
</comment>
<keyword evidence="2" id="KW-1185">Reference proteome</keyword>
<dbReference type="Proteomes" id="UP001301728">
    <property type="component" value="Unassembled WGS sequence"/>
</dbReference>
<organism evidence="1 2">
    <name type="scientific">Limnoraphis robusta CCNP1315</name>
    <dbReference type="NCBI Taxonomy" id="3110306"/>
    <lineage>
        <taxon>Bacteria</taxon>
        <taxon>Bacillati</taxon>
        <taxon>Cyanobacteriota</taxon>
        <taxon>Cyanophyceae</taxon>
        <taxon>Oscillatoriophycideae</taxon>
        <taxon>Oscillatoriales</taxon>
        <taxon>Sirenicapillariaceae</taxon>
        <taxon>Limnoraphis</taxon>
    </lineage>
</organism>